<dbReference type="InterPro" id="IPR043429">
    <property type="entry name" value="ArtM/GltK/GlnP/TcyL/YhdX-like"/>
</dbReference>
<dbReference type="EMBL" id="JANHNZ010000002">
    <property type="protein sequence ID" value="MCQ9209477.1"/>
    <property type="molecule type" value="Genomic_DNA"/>
</dbReference>
<comment type="subcellular location">
    <subcellularLocation>
        <location evidence="1 8">Cell membrane</location>
        <topology evidence="1 8">Multi-pass membrane protein</topology>
    </subcellularLocation>
</comment>
<evidence type="ECO:0000256" key="7">
    <source>
        <dbReference type="ARBA" id="ARBA00023136"/>
    </source>
</evidence>
<reference evidence="10" key="3">
    <citation type="journal article" date="2023" name="Microbiol. Resour. Announc.">
        <title>Draft Genome Sequence of Granulicatella sp. Strain S8, Isolated from a Marine Fish, Seriola quinqueradiata.</title>
        <authorList>
            <person name="Lee M."/>
            <person name="Farooq A."/>
            <person name="Jeong J.B."/>
            <person name="Jung M.Y."/>
        </authorList>
    </citation>
    <scope>NUCLEOTIDE SEQUENCE</scope>
    <source>
        <strain evidence="10">S8</strain>
    </source>
</reference>
<keyword evidence="7 8" id="KW-0472">Membrane</keyword>
<sequence length="218" mass="23992">MRLFDSQLAIENVWFVLSGLRYTLGIALVSFILGLCLGVLVALMRLSSIRIFQMAAKLHVSFMRGTPTIVFLFLLYFGLPYLGIQLSAIVCSILCFSIASSAYISEIVRSSLLAVDGGQAEAAISLGLPYHLVLSKVLLPQAFRIAVPPLSNVLLDLIKGTSLTAMITVPDIFQNAKIVGGREFDYMTMYILVALIYWGICIVFEKFQAILEGKMVLK</sequence>
<feature type="transmembrane region" description="Helical" evidence="8">
    <location>
        <begin position="58"/>
        <end position="78"/>
    </location>
</feature>
<dbReference type="RefSeq" id="WP_256944592.1">
    <property type="nucleotide sequence ID" value="NZ_JANHNZ010000002.1"/>
</dbReference>
<comment type="caution">
    <text evidence="10">The sequence shown here is derived from an EMBL/GenBank/DDBJ whole genome shotgun (WGS) entry which is preliminary data.</text>
</comment>
<organism evidence="10 11">
    <name type="scientific">Granulicatella seriolae</name>
    <dbReference type="NCBI Taxonomy" id="2967226"/>
    <lineage>
        <taxon>Bacteria</taxon>
        <taxon>Bacillati</taxon>
        <taxon>Bacillota</taxon>
        <taxon>Bacilli</taxon>
        <taxon>Lactobacillales</taxon>
        <taxon>Carnobacteriaceae</taxon>
        <taxon>Granulicatella</taxon>
    </lineage>
</organism>
<reference evidence="10" key="1">
    <citation type="submission" date="2022-07" db="EMBL/GenBank/DDBJ databases">
        <authorList>
            <person name="Jung M.-Y."/>
            <person name="Lee M."/>
        </authorList>
    </citation>
    <scope>NUCLEOTIDE SEQUENCE</scope>
    <source>
        <strain evidence="10">S8</strain>
    </source>
</reference>
<dbReference type="InterPro" id="IPR000515">
    <property type="entry name" value="MetI-like"/>
</dbReference>
<evidence type="ECO:0000259" key="9">
    <source>
        <dbReference type="PROSITE" id="PS50928"/>
    </source>
</evidence>
<dbReference type="SUPFAM" id="SSF161098">
    <property type="entry name" value="MetI-like"/>
    <property type="match status" value="1"/>
</dbReference>
<reference evidence="10" key="2">
    <citation type="journal article" date="2023" name="Curr. Microbiol.">
        <title>Granulicatella seriolae sp. nov., a Novel Facultative Anaerobe Isolated from Yellowtail Marine Fish.</title>
        <authorList>
            <person name="Lee M."/>
            <person name="Choi Y.J."/>
            <person name="Farooq A."/>
            <person name="Jeong J.B."/>
            <person name="Jung M.Y."/>
        </authorList>
    </citation>
    <scope>NUCLEOTIDE SEQUENCE</scope>
    <source>
        <strain evidence="10">S8</strain>
    </source>
</reference>
<dbReference type="Pfam" id="PF00528">
    <property type="entry name" value="BPD_transp_1"/>
    <property type="match status" value="1"/>
</dbReference>
<keyword evidence="4 8" id="KW-0812">Transmembrane</keyword>
<dbReference type="PANTHER" id="PTHR30614:SF0">
    <property type="entry name" value="L-CYSTINE TRANSPORT SYSTEM PERMEASE PROTEIN TCYL"/>
    <property type="match status" value="1"/>
</dbReference>
<evidence type="ECO:0000256" key="6">
    <source>
        <dbReference type="ARBA" id="ARBA00022989"/>
    </source>
</evidence>
<dbReference type="NCBIfam" id="TIGR01726">
    <property type="entry name" value="HEQRo_perm_3TM"/>
    <property type="match status" value="1"/>
</dbReference>
<feature type="transmembrane region" description="Helical" evidence="8">
    <location>
        <begin position="84"/>
        <end position="104"/>
    </location>
</feature>
<evidence type="ECO:0000256" key="3">
    <source>
        <dbReference type="ARBA" id="ARBA00022475"/>
    </source>
</evidence>
<evidence type="ECO:0000256" key="2">
    <source>
        <dbReference type="ARBA" id="ARBA00022448"/>
    </source>
</evidence>
<comment type="similarity">
    <text evidence="8">Belongs to the binding-protein-dependent transport system permease family.</text>
</comment>
<keyword evidence="11" id="KW-1185">Reference proteome</keyword>
<dbReference type="Proteomes" id="UP001059480">
    <property type="component" value="Unassembled WGS sequence"/>
</dbReference>
<keyword evidence="2 8" id="KW-0813">Transport</keyword>
<accession>A0ABT1WMA7</accession>
<dbReference type="CDD" id="cd06261">
    <property type="entry name" value="TM_PBP2"/>
    <property type="match status" value="1"/>
</dbReference>
<proteinExistence type="inferred from homology"/>
<name>A0ABT1WMA7_9LACT</name>
<protein>
    <submittedName>
        <fullName evidence="10">Amino acid ABC transporter permease</fullName>
    </submittedName>
</protein>
<evidence type="ECO:0000313" key="10">
    <source>
        <dbReference type="EMBL" id="MCQ9209477.1"/>
    </source>
</evidence>
<feature type="transmembrane region" description="Helical" evidence="8">
    <location>
        <begin position="190"/>
        <end position="211"/>
    </location>
</feature>
<dbReference type="InterPro" id="IPR010065">
    <property type="entry name" value="AA_ABC_transptr_permease_3TM"/>
</dbReference>
<dbReference type="Gene3D" id="1.10.3720.10">
    <property type="entry name" value="MetI-like"/>
    <property type="match status" value="1"/>
</dbReference>
<evidence type="ECO:0000256" key="5">
    <source>
        <dbReference type="ARBA" id="ARBA00022970"/>
    </source>
</evidence>
<feature type="domain" description="ABC transmembrane type-1" evidence="9">
    <location>
        <begin position="20"/>
        <end position="208"/>
    </location>
</feature>
<keyword evidence="6 8" id="KW-1133">Transmembrane helix</keyword>
<evidence type="ECO:0000256" key="1">
    <source>
        <dbReference type="ARBA" id="ARBA00004651"/>
    </source>
</evidence>
<dbReference type="InterPro" id="IPR035906">
    <property type="entry name" value="MetI-like_sf"/>
</dbReference>
<evidence type="ECO:0000256" key="4">
    <source>
        <dbReference type="ARBA" id="ARBA00022692"/>
    </source>
</evidence>
<gene>
    <name evidence="10" type="ORF">NPA36_02835</name>
</gene>
<feature type="transmembrane region" description="Helical" evidence="8">
    <location>
        <begin position="20"/>
        <end position="46"/>
    </location>
</feature>
<evidence type="ECO:0000256" key="8">
    <source>
        <dbReference type="RuleBase" id="RU363032"/>
    </source>
</evidence>
<keyword evidence="3" id="KW-1003">Cell membrane</keyword>
<dbReference type="PANTHER" id="PTHR30614">
    <property type="entry name" value="MEMBRANE COMPONENT OF AMINO ACID ABC TRANSPORTER"/>
    <property type="match status" value="1"/>
</dbReference>
<keyword evidence="5" id="KW-0029">Amino-acid transport</keyword>
<evidence type="ECO:0000313" key="11">
    <source>
        <dbReference type="Proteomes" id="UP001059480"/>
    </source>
</evidence>
<dbReference type="PROSITE" id="PS50928">
    <property type="entry name" value="ABC_TM1"/>
    <property type="match status" value="1"/>
</dbReference>